<evidence type="ECO:0000256" key="5">
    <source>
        <dbReference type="SAM" id="SignalP"/>
    </source>
</evidence>
<dbReference type="GO" id="GO:0004553">
    <property type="term" value="F:hydrolase activity, hydrolyzing O-glycosyl compounds"/>
    <property type="evidence" value="ECO:0007669"/>
    <property type="project" value="InterPro"/>
</dbReference>
<comment type="similarity">
    <text evidence="1 4">Belongs to the glycosyl hydrolase 17 family.</text>
</comment>
<keyword evidence="5" id="KW-0732">Signal</keyword>
<evidence type="ECO:0000313" key="6">
    <source>
        <dbReference type="EMBL" id="GFZ19921.1"/>
    </source>
</evidence>
<proteinExistence type="inferred from homology"/>
<keyword evidence="3" id="KW-0326">Glycosidase</keyword>
<reference evidence="6 7" key="1">
    <citation type="submission" date="2019-07" db="EMBL/GenBank/DDBJ databases">
        <title>De Novo Assembly of kiwifruit Actinidia rufa.</title>
        <authorList>
            <person name="Sugita-Konishi S."/>
            <person name="Sato K."/>
            <person name="Mori E."/>
            <person name="Abe Y."/>
            <person name="Kisaki G."/>
            <person name="Hamano K."/>
            <person name="Suezawa K."/>
            <person name="Otani M."/>
            <person name="Fukuda T."/>
            <person name="Manabe T."/>
            <person name="Gomi K."/>
            <person name="Tabuchi M."/>
            <person name="Akimitsu K."/>
            <person name="Kataoka I."/>
        </authorList>
    </citation>
    <scope>NUCLEOTIDE SEQUENCE [LARGE SCALE GENOMIC DNA]</scope>
    <source>
        <strain evidence="7">cv. Fuchu</strain>
    </source>
</reference>
<dbReference type="InterPro" id="IPR044965">
    <property type="entry name" value="Glyco_hydro_17_plant"/>
</dbReference>
<gene>
    <name evidence="6" type="ORF">Acr_28g0006260</name>
</gene>
<feature type="chain" id="PRO_5029453206" evidence="5">
    <location>
        <begin position="26"/>
        <end position="148"/>
    </location>
</feature>
<organism evidence="6 7">
    <name type="scientific">Actinidia rufa</name>
    <dbReference type="NCBI Taxonomy" id="165716"/>
    <lineage>
        <taxon>Eukaryota</taxon>
        <taxon>Viridiplantae</taxon>
        <taxon>Streptophyta</taxon>
        <taxon>Embryophyta</taxon>
        <taxon>Tracheophyta</taxon>
        <taxon>Spermatophyta</taxon>
        <taxon>Magnoliopsida</taxon>
        <taxon>eudicotyledons</taxon>
        <taxon>Gunneridae</taxon>
        <taxon>Pentapetalae</taxon>
        <taxon>asterids</taxon>
        <taxon>Ericales</taxon>
        <taxon>Actinidiaceae</taxon>
        <taxon>Actinidia</taxon>
    </lineage>
</organism>
<dbReference type="EMBL" id="BJWL01000028">
    <property type="protein sequence ID" value="GFZ19921.1"/>
    <property type="molecule type" value="Genomic_DNA"/>
</dbReference>
<feature type="signal peptide" evidence="5">
    <location>
        <begin position="1"/>
        <end position="25"/>
    </location>
</feature>
<evidence type="ECO:0000313" key="7">
    <source>
        <dbReference type="Proteomes" id="UP000585474"/>
    </source>
</evidence>
<dbReference type="GO" id="GO:0005975">
    <property type="term" value="P:carbohydrate metabolic process"/>
    <property type="evidence" value="ECO:0007669"/>
    <property type="project" value="InterPro"/>
</dbReference>
<dbReference type="Pfam" id="PF00332">
    <property type="entry name" value="Glyco_hydro_17"/>
    <property type="match status" value="1"/>
</dbReference>
<evidence type="ECO:0000256" key="4">
    <source>
        <dbReference type="RuleBase" id="RU004335"/>
    </source>
</evidence>
<dbReference type="Proteomes" id="UP000585474">
    <property type="component" value="Unassembled WGS sequence"/>
</dbReference>
<protein>
    <submittedName>
        <fullName evidence="6">O-Glycosyl hydrolases family 17 protein</fullName>
    </submittedName>
</protein>
<dbReference type="AlphaFoldDB" id="A0A7J0HAD5"/>
<evidence type="ECO:0000256" key="3">
    <source>
        <dbReference type="ARBA" id="ARBA00023295"/>
    </source>
</evidence>
<keyword evidence="2 6" id="KW-0378">Hydrolase</keyword>
<accession>A0A7J0HAD5</accession>
<comment type="caution">
    <text evidence="6">The sequence shown here is derived from an EMBL/GenBank/DDBJ whole genome shotgun (WGS) entry which is preliminary data.</text>
</comment>
<dbReference type="InterPro" id="IPR017853">
    <property type="entry name" value="GH"/>
</dbReference>
<evidence type="ECO:0000256" key="2">
    <source>
        <dbReference type="ARBA" id="ARBA00022801"/>
    </source>
</evidence>
<dbReference type="SUPFAM" id="SSF51445">
    <property type="entry name" value="(Trans)glycosidases"/>
    <property type="match status" value="1"/>
</dbReference>
<dbReference type="Gene3D" id="3.20.20.80">
    <property type="entry name" value="Glycosidases"/>
    <property type="match status" value="1"/>
</dbReference>
<dbReference type="PANTHER" id="PTHR32227">
    <property type="entry name" value="GLUCAN ENDO-1,3-BETA-GLUCOSIDASE BG1-RELATED-RELATED"/>
    <property type="match status" value="1"/>
</dbReference>
<evidence type="ECO:0000256" key="1">
    <source>
        <dbReference type="ARBA" id="ARBA00008773"/>
    </source>
</evidence>
<sequence length="148" mass="16302">MASLRLTLPLLLAISSFYHSSRVGAVGVNWGAAASHPLPPPKVVELLKSNNVTKVKLFDSDPLVLQALSGSNIYVTVGIPNSMLRSLNSSKKAAESWVHDNLTRYFPNGGSGVRIEYVIYLFLSSPICQWVQIGYWVYLTSLERECGF</sequence>
<keyword evidence="7" id="KW-1185">Reference proteome</keyword>
<dbReference type="OrthoDB" id="1932173at2759"/>
<dbReference type="InterPro" id="IPR000490">
    <property type="entry name" value="Glyco_hydro_17"/>
</dbReference>
<name>A0A7J0HAD5_9ERIC</name>